<comment type="caution">
    <text evidence="19">Lacks conserved residue(s) required for the propagation of feature annotation.</text>
</comment>
<reference evidence="22 23" key="1">
    <citation type="submission" date="2018-10" db="EMBL/GenBank/DDBJ databases">
        <title>Genome assembly for a Yunnan-Guizhou Plateau 3E fish, Anabarilius grahami (Regan), and its evolutionary and genetic applications.</title>
        <authorList>
            <person name="Jiang W."/>
        </authorList>
    </citation>
    <scope>NUCLEOTIDE SEQUENCE [LARGE SCALE GENOMIC DNA]</scope>
    <source>
        <strain evidence="22">AG-KIZ</strain>
        <tissue evidence="22">Muscle</tissue>
    </source>
</reference>
<evidence type="ECO:0000256" key="19">
    <source>
        <dbReference type="PROSITE-ProRule" id="PRU00779"/>
    </source>
</evidence>
<dbReference type="InterPro" id="IPR001507">
    <property type="entry name" value="ZP_dom"/>
</dbReference>
<evidence type="ECO:0000256" key="15">
    <source>
        <dbReference type="ARBA" id="ARBA00037545"/>
    </source>
</evidence>
<dbReference type="PANTHER" id="PTHR23343">
    <property type="entry name" value="ZONA PELLUCIDA SPERM-BINDING PROTEIN"/>
    <property type="match status" value="1"/>
</dbReference>
<dbReference type="CDD" id="cd00111">
    <property type="entry name" value="Trefoil"/>
    <property type="match status" value="4"/>
</dbReference>
<dbReference type="Pfam" id="PF23344">
    <property type="entry name" value="ZP-N"/>
    <property type="match status" value="4"/>
</dbReference>
<evidence type="ECO:0000256" key="17">
    <source>
        <dbReference type="ARBA" id="ARBA00042273"/>
    </source>
</evidence>
<dbReference type="Pfam" id="PF00088">
    <property type="entry name" value="Trefoil"/>
    <property type="match status" value="4"/>
</dbReference>
<evidence type="ECO:0000259" key="20">
    <source>
        <dbReference type="PROSITE" id="PS51034"/>
    </source>
</evidence>
<keyword evidence="12" id="KW-0325">Glycoprotein</keyword>
<evidence type="ECO:0000313" key="23">
    <source>
        <dbReference type="Proteomes" id="UP000281406"/>
    </source>
</evidence>
<feature type="disulfide bond" evidence="19">
    <location>
        <begin position="1169"/>
        <end position="1184"/>
    </location>
</feature>
<dbReference type="GO" id="GO:0060468">
    <property type="term" value="P:prevention of polyspermy"/>
    <property type="evidence" value="ECO:0007669"/>
    <property type="project" value="TreeGrafter"/>
</dbReference>
<evidence type="ECO:0000259" key="21">
    <source>
        <dbReference type="PROSITE" id="PS51448"/>
    </source>
</evidence>
<keyword evidence="11" id="KW-0675">Receptor</keyword>
<dbReference type="InterPro" id="IPR044913">
    <property type="entry name" value="P_trefoil_dom_sf"/>
</dbReference>
<name>A0A3N0YWG2_ANAGA</name>
<dbReference type="PROSITE" id="PS51034">
    <property type="entry name" value="ZP_2"/>
    <property type="match status" value="3"/>
</dbReference>
<evidence type="ECO:0000256" key="6">
    <source>
        <dbReference type="ARBA" id="ARBA00022685"/>
    </source>
</evidence>
<feature type="domain" description="P-type" evidence="21">
    <location>
        <begin position="848"/>
        <end position="886"/>
    </location>
</feature>
<dbReference type="PANTHER" id="PTHR23343:SF31">
    <property type="entry name" value="ZONA PELLUCIDA SPERM-BINDING PROTEIN 4"/>
    <property type="match status" value="1"/>
</dbReference>
<evidence type="ECO:0000256" key="4">
    <source>
        <dbReference type="ARBA" id="ARBA00022525"/>
    </source>
</evidence>
<accession>A0A3N0YWG2</accession>
<dbReference type="Gene3D" id="4.10.110.10">
    <property type="entry name" value="Spasmolytic Protein, domain 1"/>
    <property type="match status" value="4"/>
</dbReference>
<evidence type="ECO:0000256" key="2">
    <source>
        <dbReference type="ARBA" id="ARBA00010863"/>
    </source>
</evidence>
<dbReference type="PROSITE" id="PS00682">
    <property type="entry name" value="ZP_1"/>
    <property type="match status" value="1"/>
</dbReference>
<dbReference type="Gene3D" id="2.60.40.4100">
    <property type="entry name" value="Zona pellucida, ZP-C domain"/>
    <property type="match status" value="2"/>
</dbReference>
<feature type="disulfide bond" evidence="19">
    <location>
        <begin position="117"/>
        <end position="143"/>
    </location>
</feature>
<feature type="domain" description="ZP" evidence="20">
    <location>
        <begin position="1200"/>
        <end position="1368"/>
    </location>
</feature>
<feature type="disulfide bond" evidence="19">
    <location>
        <begin position="127"/>
        <end position="142"/>
    </location>
</feature>
<feature type="domain" description="ZP" evidence="20">
    <location>
        <begin position="534"/>
        <end position="815"/>
    </location>
</feature>
<evidence type="ECO:0000256" key="5">
    <source>
        <dbReference type="ARBA" id="ARBA00022530"/>
    </source>
</evidence>
<evidence type="ECO:0000256" key="1">
    <source>
        <dbReference type="ARBA" id="ARBA00004251"/>
    </source>
</evidence>
<comment type="similarity">
    <text evidence="2">Belongs to the ZP domain family. ZPB subfamily.</text>
</comment>
<evidence type="ECO:0000256" key="18">
    <source>
        <dbReference type="ARBA" id="ARBA00042573"/>
    </source>
</evidence>
<organism evidence="22 23">
    <name type="scientific">Anabarilius grahami</name>
    <name type="common">Kanglang fish</name>
    <name type="synonym">Barilius grahami</name>
    <dbReference type="NCBI Taxonomy" id="495550"/>
    <lineage>
        <taxon>Eukaryota</taxon>
        <taxon>Metazoa</taxon>
        <taxon>Chordata</taxon>
        <taxon>Craniata</taxon>
        <taxon>Vertebrata</taxon>
        <taxon>Euteleostomi</taxon>
        <taxon>Actinopterygii</taxon>
        <taxon>Neopterygii</taxon>
        <taxon>Teleostei</taxon>
        <taxon>Ostariophysi</taxon>
        <taxon>Cypriniformes</taxon>
        <taxon>Xenocyprididae</taxon>
        <taxon>Xenocypridinae</taxon>
        <taxon>Xenocypridinae incertae sedis</taxon>
        <taxon>Anabarilius</taxon>
    </lineage>
</organism>
<dbReference type="InterPro" id="IPR042235">
    <property type="entry name" value="ZP-C_dom"/>
</dbReference>
<sequence>MSTHTSRVSLSENRTDEVIYDMIFRPADFQSIRTKFRVYWSNLPQNPQALMLQQTGQRFQQPVQQQASQQFPQQLQQASQPFPQRFQQAAQQQASQQFPQQFQPKHPVAQAEPLDKCAVADYEQIQCGPPGISGAECEAINCCFNGLQCYYGKAVTVQCIRDGQFVVVVARDVTLPRLSLDSVRLLGGNDPPCSPVGSTSSFAIYQFPVTACGTSMMEDSGYVVYENRMTSSYEVGIGPLGSITRDSHFEYSGTSVEALVVEVNTVPPPPPVAAPGPLRVELRLANGQCFTKGCAEGDEAYTSYYSDADYPVTKVLREPVYVEVRILERTDPNIVLMLGRCWATSTPSPLSLPQWDLLVDGCPYQDDRYLTTLVPVAGSSGLQFPTHYKRFVVKMFTFVDPASLAPLQETWSNLPQNPQALMFQQTDQWFQQPVQQASQQFPQKLQQASQQFPQKLQQASQQFPQKLQQASQQFPQQLQPKQPVAQAEPLDKCAVADYEKIQCGPPGISGAECEAINCCFNGQQCYYGKAVTVQCIRDGQFVVVVARDVTLPRLSLDSVRLLGGNDPPCSPVGSTSSFAIYQFPVTACGTSMMEDSGYVVYENRMTSSYEVGIGPLGSITRDSHFEYSGTSVEALVVEVNTVPPPPPVAAPGPLRVELRLANGQCFTKGCAEGDEAYTSYYSDADYPVTKVLREPVYVEVRILERTDPNIVLMLGRCWATSTPSPLSLPQWDLLVDGSSSTVAQQCAIPFLAHVSKAVLGKWSNLPQNPQALMFQQTDQRFQQPVQQQASQQFPQQFQQASQPFSQRLQQASQQFPQQFQQAAQQQASQQFPQQLQPKQPVAQAEPLDKCAVADYEQIQCGPPGISGAECEAINCCFNGQQCYYGKAVTVQCIRDGQFVVVVARDVTLPRLSLDSVRLLGGNDPPCSPVGSTPSFAIYQFPVTACGTSMMCRYSGTSVEALVVEVNAVPPPPPVAAPGPLRVELRLANGQCFIKGCAEGDEAYTSYYSDADYPVTKVLREPVCPYQDDRYLTTLVSVAGSSGLPFPTHYKRFVVKMFTFVDPASLAPLQETWSNLPQNPQALMFQQTDQRFQQPVQQASQQFPQQLQQASQQFPQQLQQASQQFPQQLQQAAQQQASQQFPQQFQPKHPVVQAEPLDKCAVADYEQIQCGLPGINGAECEAINCCFNGQQCYYGKAVTVQCIRDGQFVVVVARDVTLPRLSLDSVRLLGGNDPPCSPVGSTFSFAIYQFPVTACGTSMMEDSGYVVYENRMTSSYEVGIGPLGSITRDSHFEYSGTSVEALVVEVNTVPPPPPVAAPGPLRVELRLANGQCFTKGCAEGRDTHVKTISSGQTVVSSGEVNLVESTWWF</sequence>
<dbReference type="SUPFAM" id="SSF57492">
    <property type="entry name" value="Trefoil"/>
    <property type="match status" value="4"/>
</dbReference>
<dbReference type="SMART" id="SM00241">
    <property type="entry name" value="ZP"/>
    <property type="match status" value="4"/>
</dbReference>
<keyword evidence="23" id="KW-1185">Reference proteome</keyword>
<dbReference type="GO" id="GO:0035805">
    <property type="term" value="C:egg coat"/>
    <property type="evidence" value="ECO:0007669"/>
    <property type="project" value="UniProtKB-SubCell"/>
</dbReference>
<keyword evidence="9" id="KW-0472">Membrane</keyword>
<dbReference type="InterPro" id="IPR055355">
    <property type="entry name" value="ZP-C"/>
</dbReference>
<feature type="domain" description="P-type" evidence="21">
    <location>
        <begin position="115"/>
        <end position="153"/>
    </location>
</feature>
<evidence type="ECO:0000313" key="22">
    <source>
        <dbReference type="EMBL" id="ROL50567.1"/>
    </source>
</evidence>
<feature type="disulfide bond" evidence="19">
    <location>
        <begin position="1159"/>
        <end position="1185"/>
    </location>
</feature>
<dbReference type="OrthoDB" id="8919081at2759"/>
<dbReference type="InterPro" id="IPR055356">
    <property type="entry name" value="ZP-N"/>
</dbReference>
<feature type="domain" description="P-type" evidence="21">
    <location>
        <begin position="1157"/>
        <end position="1195"/>
    </location>
</feature>
<dbReference type="Proteomes" id="UP000281406">
    <property type="component" value="Unassembled WGS sequence"/>
</dbReference>
<keyword evidence="7" id="KW-0812">Transmembrane</keyword>
<evidence type="ECO:0000256" key="9">
    <source>
        <dbReference type="ARBA" id="ARBA00023136"/>
    </source>
</evidence>
<dbReference type="GO" id="GO:0007339">
    <property type="term" value="P:binding of sperm to zona pellucida"/>
    <property type="evidence" value="ECO:0007669"/>
    <property type="project" value="TreeGrafter"/>
</dbReference>
<keyword evidence="6" id="KW-0165">Cleavage on pair of basic residues</keyword>
<evidence type="ECO:0000256" key="7">
    <source>
        <dbReference type="ARBA" id="ARBA00022692"/>
    </source>
</evidence>
<evidence type="ECO:0000256" key="3">
    <source>
        <dbReference type="ARBA" id="ARBA00022475"/>
    </source>
</evidence>
<evidence type="ECO:0000256" key="14">
    <source>
        <dbReference type="ARBA" id="ARBA00024183"/>
    </source>
</evidence>
<dbReference type="EMBL" id="RJVU01020146">
    <property type="protein sequence ID" value="ROL50567.1"/>
    <property type="molecule type" value="Genomic_DNA"/>
</dbReference>
<keyword evidence="8" id="KW-1133">Transmembrane helix</keyword>
<dbReference type="InterPro" id="IPR051148">
    <property type="entry name" value="Zona_Pellucida_Domain_gp"/>
</dbReference>
<feature type="disulfide bond" evidence="19">
    <location>
        <begin position="850"/>
        <end position="876"/>
    </location>
</feature>
<keyword evidence="13" id="KW-0278">Fertilization</keyword>
<comment type="caution">
    <text evidence="22">The sequence shown here is derived from an EMBL/GenBank/DDBJ whole genome shotgun (WGS) entry which is preliminary data.</text>
</comment>
<feature type="disulfide bond" evidence="19">
    <location>
        <begin position="860"/>
        <end position="875"/>
    </location>
</feature>
<feature type="disulfide bond" evidence="19">
    <location>
        <begin position="493"/>
        <end position="519"/>
    </location>
</feature>
<feature type="domain" description="ZP" evidence="20">
    <location>
        <begin position="158"/>
        <end position="430"/>
    </location>
</feature>
<dbReference type="GO" id="GO:0005886">
    <property type="term" value="C:plasma membrane"/>
    <property type="evidence" value="ECO:0007669"/>
    <property type="project" value="UniProtKB-SubCell"/>
</dbReference>
<feature type="domain" description="P-type" evidence="21">
    <location>
        <begin position="491"/>
        <end position="529"/>
    </location>
</feature>
<keyword evidence="4" id="KW-0964">Secreted</keyword>
<dbReference type="PROSITE" id="PS51448">
    <property type="entry name" value="P_TREFOIL_2"/>
    <property type="match status" value="4"/>
</dbReference>
<protein>
    <recommendedName>
        <fullName evidence="16">Zona pellucida sperm-binding protein 4</fullName>
    </recommendedName>
    <alternativeName>
        <fullName evidence="18">Zona pellucida glycoprotein 4</fullName>
    </alternativeName>
    <alternativeName>
        <fullName evidence="17">Zona pellucida protein B</fullName>
    </alternativeName>
</protein>
<dbReference type="InterPro" id="IPR017977">
    <property type="entry name" value="ZP_dom_CS"/>
</dbReference>
<dbReference type="InterPro" id="IPR000519">
    <property type="entry name" value="P_trefoil_dom"/>
</dbReference>
<comment type="subcellular location">
    <subcellularLocation>
        <location evidence="1">Cell membrane</location>
        <topology evidence="1">Single-pass type I membrane protein</topology>
    </subcellularLocation>
    <subcellularLocation>
        <location evidence="14">Zona pellucida</location>
    </subcellularLocation>
</comment>
<gene>
    <name evidence="22" type="ORF">DPX16_2866</name>
</gene>
<evidence type="ECO:0000256" key="10">
    <source>
        <dbReference type="ARBA" id="ARBA00023157"/>
    </source>
</evidence>
<evidence type="ECO:0000256" key="12">
    <source>
        <dbReference type="ARBA" id="ARBA00023180"/>
    </source>
</evidence>
<dbReference type="Gene3D" id="2.60.40.3210">
    <property type="entry name" value="Zona pellucida, ZP-N domain"/>
    <property type="match status" value="3"/>
</dbReference>
<evidence type="ECO:0000256" key="13">
    <source>
        <dbReference type="ARBA" id="ARBA00023279"/>
    </source>
</evidence>
<evidence type="ECO:0000256" key="11">
    <source>
        <dbReference type="ARBA" id="ARBA00023170"/>
    </source>
</evidence>
<dbReference type="Pfam" id="PF00100">
    <property type="entry name" value="Zona_pellucida"/>
    <property type="match status" value="2"/>
</dbReference>
<evidence type="ECO:0000256" key="16">
    <source>
        <dbReference type="ARBA" id="ARBA00040238"/>
    </source>
</evidence>
<dbReference type="InterPro" id="IPR017957">
    <property type="entry name" value="P_trefoil_CS"/>
</dbReference>
<keyword evidence="3" id="KW-1003">Cell membrane</keyword>
<dbReference type="SMART" id="SM00018">
    <property type="entry name" value="PD"/>
    <property type="match status" value="4"/>
</dbReference>
<keyword evidence="10 19" id="KW-1015">Disulfide bond</keyword>
<keyword evidence="5" id="KW-0272">Extracellular matrix</keyword>
<feature type="disulfide bond" evidence="19">
    <location>
        <begin position="503"/>
        <end position="518"/>
    </location>
</feature>
<dbReference type="PROSITE" id="PS00025">
    <property type="entry name" value="P_TREFOIL_1"/>
    <property type="match status" value="1"/>
</dbReference>
<evidence type="ECO:0000256" key="8">
    <source>
        <dbReference type="ARBA" id="ARBA00022989"/>
    </source>
</evidence>
<dbReference type="GO" id="GO:0032190">
    <property type="term" value="F:acrosin binding"/>
    <property type="evidence" value="ECO:0007669"/>
    <property type="project" value="TreeGrafter"/>
</dbReference>
<comment type="function">
    <text evidence="15">Component of the zona pellucida, an extracellular matrix surrounding oocytes which mediates sperm binding, induction of the acrosome reaction and prevents post-fertilization polyspermy. The zona pellucida is composed of 3 to 4 glycoproteins, ZP1, ZP2, ZP3, and ZP4. ZP4 may act as a sperm receptor.</text>
</comment>
<proteinExistence type="inferred from homology"/>
<dbReference type="GO" id="GO:0035804">
    <property type="term" value="F:structural constituent of egg coat"/>
    <property type="evidence" value="ECO:0007669"/>
    <property type="project" value="TreeGrafter"/>
</dbReference>